<dbReference type="Gene3D" id="2.40.128.410">
    <property type="match status" value="1"/>
</dbReference>
<evidence type="ECO:0000313" key="1">
    <source>
        <dbReference type="EMBL" id="TMM57279.1"/>
    </source>
</evidence>
<dbReference type="AlphaFoldDB" id="A0A5S3PRL6"/>
<protein>
    <submittedName>
        <fullName evidence="1">DUF4251 domain-containing protein</fullName>
    </submittedName>
</protein>
<reference evidence="1 2" key="1">
    <citation type="submission" date="2019-05" db="EMBL/GenBank/DDBJ databases">
        <authorList>
            <person name="Zhang J.-Y."/>
            <person name="Feg X."/>
            <person name="Du Z.-J."/>
        </authorList>
    </citation>
    <scope>NUCLEOTIDE SEQUENCE [LARGE SCALE GENOMIC DNA]</scope>
    <source>
        <strain evidence="1 2">RZ26</strain>
    </source>
</reference>
<name>A0A5S3PRL6_9FLAO</name>
<evidence type="ECO:0000313" key="2">
    <source>
        <dbReference type="Proteomes" id="UP000310314"/>
    </source>
</evidence>
<dbReference type="PROSITE" id="PS51257">
    <property type="entry name" value="PROKAR_LIPOPROTEIN"/>
    <property type="match status" value="1"/>
</dbReference>
<keyword evidence="2" id="KW-1185">Reference proteome</keyword>
<dbReference type="InterPro" id="IPR025347">
    <property type="entry name" value="DUF4251"/>
</dbReference>
<comment type="caution">
    <text evidence="1">The sequence shown here is derived from an EMBL/GenBank/DDBJ whole genome shotgun (WGS) entry which is preliminary data.</text>
</comment>
<sequence length="189" mass="20889">MITMKRFRYVVLLVFIGIFLGCGTSKKVVEPNMKLDQMMVEKAFEIKVKSAEPMITQALGQVANSGILPPGNTIARIDVTGSGYFIKVQGDSVSADLPYFGERQMGGGYNSDSGIKFNGLAKDMEVTKDETKQRYTLNFTIDSSSENYFVLIEIGTNLSSTTSIRSSHRNRIRFIGDVNELVAEDYAAN</sequence>
<proteinExistence type="predicted"/>
<gene>
    <name evidence="1" type="ORF">FEE95_12395</name>
</gene>
<accession>A0A5S3PRL6</accession>
<dbReference type="EMBL" id="VATY01000002">
    <property type="protein sequence ID" value="TMM57279.1"/>
    <property type="molecule type" value="Genomic_DNA"/>
</dbReference>
<dbReference type="Proteomes" id="UP000310314">
    <property type="component" value="Unassembled WGS sequence"/>
</dbReference>
<dbReference type="OrthoDB" id="1448121at2"/>
<organism evidence="1 2">
    <name type="scientific">Maribacter algarum</name>
    <name type="common">ex Zhang et al. 2020</name>
    <dbReference type="NCBI Taxonomy" id="2578118"/>
    <lineage>
        <taxon>Bacteria</taxon>
        <taxon>Pseudomonadati</taxon>
        <taxon>Bacteroidota</taxon>
        <taxon>Flavobacteriia</taxon>
        <taxon>Flavobacteriales</taxon>
        <taxon>Flavobacteriaceae</taxon>
        <taxon>Maribacter</taxon>
    </lineage>
</organism>
<dbReference type="Pfam" id="PF14059">
    <property type="entry name" value="DUF4251"/>
    <property type="match status" value="1"/>
</dbReference>